<dbReference type="InterPro" id="IPR027389">
    <property type="entry name" value="B_mannosylTrfase_Bre-3/Egh"/>
</dbReference>
<dbReference type="OrthoDB" id="3971593at2759"/>
<dbReference type="KEGG" id="obi:106876425"/>
<evidence type="ECO:0000259" key="2">
    <source>
        <dbReference type="Pfam" id="PF13632"/>
    </source>
</evidence>
<keyword evidence="1" id="KW-1133">Transmembrane helix</keyword>
<dbReference type="InterPro" id="IPR029044">
    <property type="entry name" value="Nucleotide-diphossugar_trans"/>
</dbReference>
<name>A0A0L8IIJ5_OCTBM</name>
<feature type="transmembrane region" description="Helical" evidence="1">
    <location>
        <begin position="78"/>
        <end position="106"/>
    </location>
</feature>
<dbReference type="OMA" id="MNKCIDV"/>
<dbReference type="EMBL" id="KQ415693">
    <property type="protein sequence ID" value="KOG00929.1"/>
    <property type="molecule type" value="Genomic_DNA"/>
</dbReference>
<evidence type="ECO:0000256" key="1">
    <source>
        <dbReference type="SAM" id="Phobius"/>
    </source>
</evidence>
<dbReference type="GO" id="GO:0019187">
    <property type="term" value="F:beta-1,4-mannosyltransferase activity"/>
    <property type="evidence" value="ECO:0007669"/>
    <property type="project" value="InterPro"/>
</dbReference>
<feature type="transmembrane region" description="Helical" evidence="1">
    <location>
        <begin position="38"/>
        <end position="58"/>
    </location>
</feature>
<feature type="transmembrane region" description="Helical" evidence="1">
    <location>
        <begin position="408"/>
        <end position="427"/>
    </location>
</feature>
<feature type="transmembrane region" description="Helical" evidence="1">
    <location>
        <begin position="381"/>
        <end position="402"/>
    </location>
</feature>
<keyword evidence="1" id="KW-0472">Membrane</keyword>
<dbReference type="PANTHER" id="PTHR16779">
    <property type="entry name" value="BETA-1,4-MANNOSYLTRANSFERASE EGH"/>
    <property type="match status" value="1"/>
</dbReference>
<accession>A0A0L8IIJ5</accession>
<organism evidence="3">
    <name type="scientific">Octopus bimaculoides</name>
    <name type="common">California two-spotted octopus</name>
    <dbReference type="NCBI Taxonomy" id="37653"/>
    <lineage>
        <taxon>Eukaryota</taxon>
        <taxon>Metazoa</taxon>
        <taxon>Spiralia</taxon>
        <taxon>Lophotrochozoa</taxon>
        <taxon>Mollusca</taxon>
        <taxon>Cephalopoda</taxon>
        <taxon>Coleoidea</taxon>
        <taxon>Octopodiformes</taxon>
        <taxon>Octopoda</taxon>
        <taxon>Incirrata</taxon>
        <taxon>Octopodidae</taxon>
        <taxon>Octopus</taxon>
    </lineage>
</organism>
<dbReference type="PANTHER" id="PTHR16779:SF1">
    <property type="entry name" value="BETA-1,4-MANNOSYLTRANSFERASE EGH"/>
    <property type="match status" value="1"/>
</dbReference>
<evidence type="ECO:0000313" key="3">
    <source>
        <dbReference type="EMBL" id="KOG00929.1"/>
    </source>
</evidence>
<dbReference type="SUPFAM" id="SSF53448">
    <property type="entry name" value="Nucleotide-diphospho-sugar transferases"/>
    <property type="match status" value="1"/>
</dbReference>
<dbReference type="GO" id="GO:0005737">
    <property type="term" value="C:cytoplasm"/>
    <property type="evidence" value="ECO:0007669"/>
    <property type="project" value="TreeGrafter"/>
</dbReference>
<protein>
    <recommendedName>
        <fullName evidence="2">Glycosyltransferase 2-like domain-containing protein</fullName>
    </recommendedName>
</protein>
<dbReference type="InterPro" id="IPR001173">
    <property type="entry name" value="Glyco_trans_2-like"/>
</dbReference>
<gene>
    <name evidence="3" type="ORF">OCBIM_22024401mg</name>
</gene>
<dbReference type="Pfam" id="PF13632">
    <property type="entry name" value="Glyco_trans_2_3"/>
    <property type="match status" value="1"/>
</dbReference>
<proteinExistence type="predicted"/>
<dbReference type="AlphaFoldDB" id="A0A0L8IIJ5"/>
<keyword evidence="1" id="KW-0812">Transmembrane</keyword>
<feature type="domain" description="Glycosyltransferase 2-like" evidence="2">
    <location>
        <begin position="214"/>
        <end position="406"/>
    </location>
</feature>
<reference evidence="3" key="1">
    <citation type="submission" date="2015-07" db="EMBL/GenBank/DDBJ databases">
        <title>MeaNS - Measles Nucleotide Surveillance Program.</title>
        <authorList>
            <person name="Tran T."/>
            <person name="Druce J."/>
        </authorList>
    </citation>
    <scope>NUCLEOTIDE SEQUENCE</scope>
    <source>
        <strain evidence="3">UCB-OBI-ISO-001</strain>
        <tissue evidence="3">Gonad</tissue>
    </source>
</reference>
<feature type="transmembrane region" description="Helical" evidence="1">
    <location>
        <begin position="439"/>
        <end position="458"/>
    </location>
</feature>
<dbReference type="STRING" id="37653.A0A0L8IIJ5"/>
<sequence length="490" mass="56186">MSNLFQTVLNLLHSNYLTINTMFINLNVTTIKRLLQHLLVFITMCVFILTIIYITGGFQDENDPIWQINPIETYGWCLTIFFYILRVLPCTSLPLTLSNFFGLTFFNTFQSKPHLKSSPLLGPFICFRVVTRGDYPLLVKENVEQNLFTCNKVGLDNFMIEVVTDKAIHIQDMPRLRVLVVPYEYNTRAGTLYKARALQYCLESNINILSDEDWIVHLDEETILTEESVIGIFNFVTDGNVEFGQGVITYARDKIINWCTTLSDCIRVGIDFGSLQFTFRAFQKPIFSWKGSFVVANVGAEKQVSFDHGPEASIAEDCYFAMVAFREGYRFGFVQGEMYEKSTFTVIDFVQQRKRWMQGIFATVCSPCIPWKYKLGIGCMIVSWICMPFTTLNLPISLFFPIPVSPHYNIICGFMVGVTCFLFIFGAAKSFSWQKLGTARYLTICLAAFINIPVTLILENIATLWWMMSRKHIGFHVVKKDSRNPHITIA</sequence>